<dbReference type="PANTHER" id="PTHR46558">
    <property type="entry name" value="TRACRIPTIONAL REGULATORY PROTEIN-RELATED-RELATED"/>
    <property type="match status" value="1"/>
</dbReference>
<keyword evidence="4" id="KW-1185">Reference proteome</keyword>
<sequence length="159" mass="18404">MSLIGEKIKERRTLWQWTQEMLAQKVETTKHVISNWERGVANPDHKQIAMLANVFEVTTDYLLGLTEYPEPQFRDPFGQIHFLPAIDYSFIRGASWDLIKLLDSGIDLSVNGELLPVEDKQLLSTLVEQTISRIQQVRLQMKELTEDQIERDSDGDTLF</sequence>
<evidence type="ECO:0000313" key="3">
    <source>
        <dbReference type="EMBL" id="MBU5671755.1"/>
    </source>
</evidence>
<evidence type="ECO:0000313" key="4">
    <source>
        <dbReference type="Proteomes" id="UP000743001"/>
    </source>
</evidence>
<dbReference type="SMART" id="SM00530">
    <property type="entry name" value="HTH_XRE"/>
    <property type="match status" value="1"/>
</dbReference>
<protein>
    <submittedName>
        <fullName evidence="3">Helix-turn-helix domain-containing protein</fullName>
    </submittedName>
</protein>
<dbReference type="InterPro" id="IPR001387">
    <property type="entry name" value="Cro/C1-type_HTH"/>
</dbReference>
<evidence type="ECO:0000256" key="1">
    <source>
        <dbReference type="ARBA" id="ARBA00023125"/>
    </source>
</evidence>
<dbReference type="EMBL" id="JAHLQJ010000005">
    <property type="protein sequence ID" value="MBU5671755.1"/>
    <property type="molecule type" value="Genomic_DNA"/>
</dbReference>
<feature type="domain" description="HTH cro/C1-type" evidence="2">
    <location>
        <begin position="8"/>
        <end position="62"/>
    </location>
</feature>
<gene>
    <name evidence="3" type="ORF">KQJ23_07895</name>
</gene>
<dbReference type="Proteomes" id="UP000743001">
    <property type="component" value="Unassembled WGS sequence"/>
</dbReference>
<comment type="caution">
    <text evidence="3">The sequence shown here is derived from an EMBL/GenBank/DDBJ whole genome shotgun (WGS) entry which is preliminary data.</text>
</comment>
<reference evidence="3 4" key="1">
    <citation type="submission" date="2021-06" db="EMBL/GenBank/DDBJ databases">
        <authorList>
            <person name="Sun Q."/>
            <person name="Li D."/>
        </authorList>
    </citation>
    <scope>NUCLEOTIDE SEQUENCE [LARGE SCALE GENOMIC DNA]</scope>
    <source>
        <strain evidence="3 4">MSJ-6</strain>
    </source>
</reference>
<dbReference type="Pfam" id="PF01381">
    <property type="entry name" value="HTH_3"/>
    <property type="match status" value="1"/>
</dbReference>
<dbReference type="PANTHER" id="PTHR46558:SF11">
    <property type="entry name" value="HTH-TYPE TRANSCRIPTIONAL REGULATOR XRE"/>
    <property type="match status" value="1"/>
</dbReference>
<organism evidence="3 4">
    <name type="scientific">Paenibacillus brevis</name>
    <dbReference type="NCBI Taxonomy" id="2841508"/>
    <lineage>
        <taxon>Bacteria</taxon>
        <taxon>Bacillati</taxon>
        <taxon>Bacillota</taxon>
        <taxon>Bacilli</taxon>
        <taxon>Bacillales</taxon>
        <taxon>Paenibacillaceae</taxon>
        <taxon>Paenibacillus</taxon>
    </lineage>
</organism>
<dbReference type="CDD" id="cd00093">
    <property type="entry name" value="HTH_XRE"/>
    <property type="match status" value="1"/>
</dbReference>
<proteinExistence type="predicted"/>
<evidence type="ECO:0000259" key="2">
    <source>
        <dbReference type="PROSITE" id="PS50943"/>
    </source>
</evidence>
<dbReference type="PROSITE" id="PS50943">
    <property type="entry name" value="HTH_CROC1"/>
    <property type="match status" value="1"/>
</dbReference>
<accession>A0ABS6FNF2</accession>
<keyword evidence="1" id="KW-0238">DNA-binding</keyword>
<name>A0ABS6FNF2_9BACL</name>
<dbReference type="RefSeq" id="WP_216478311.1">
    <property type="nucleotide sequence ID" value="NZ_JAHLQJ010000005.1"/>
</dbReference>